<dbReference type="InterPro" id="IPR001387">
    <property type="entry name" value="Cro/C1-type_HTH"/>
</dbReference>
<dbReference type="SUPFAM" id="SSF47413">
    <property type="entry name" value="lambda repressor-like DNA-binding domains"/>
    <property type="match status" value="1"/>
</dbReference>
<dbReference type="InterPro" id="IPR010982">
    <property type="entry name" value="Lambda_DNA-bd_dom_sf"/>
</dbReference>
<dbReference type="CDD" id="cd00093">
    <property type="entry name" value="HTH_XRE"/>
    <property type="match status" value="1"/>
</dbReference>
<proteinExistence type="predicted"/>
<dbReference type="RefSeq" id="WP_271011986.1">
    <property type="nucleotide sequence ID" value="NZ_JAQIFT010000040.1"/>
</dbReference>
<dbReference type="PROSITE" id="PS50943">
    <property type="entry name" value="HTH_CROC1"/>
    <property type="match status" value="1"/>
</dbReference>
<name>A0AA42DMG3_9FIRM</name>
<evidence type="ECO:0000259" key="2">
    <source>
        <dbReference type="PROSITE" id="PS50943"/>
    </source>
</evidence>
<dbReference type="Pfam" id="PF01381">
    <property type="entry name" value="HTH_3"/>
    <property type="match status" value="1"/>
</dbReference>
<dbReference type="EMBL" id="JAQIFT010000040">
    <property type="protein sequence ID" value="MDA3731624.1"/>
    <property type="molecule type" value="Genomic_DNA"/>
</dbReference>
<sequence length="121" mass="14323">MLFGDILKKLRLEKGITQKQLGEVIGISDRVIGYYESNNRFPKDEKVIKDLAAYFNVTTDFLLGRVIQKDIVQKEQQEHDDFMENVRIQFMDASEKDRDAIYRKISELYWDAKEKQNQSDK</sequence>
<organism evidence="3 4">
    <name type="scientific">Holtiella tumoricola</name>
    <dbReference type="NCBI Taxonomy" id="3018743"/>
    <lineage>
        <taxon>Bacteria</taxon>
        <taxon>Bacillati</taxon>
        <taxon>Bacillota</taxon>
        <taxon>Clostridia</taxon>
        <taxon>Lachnospirales</taxon>
        <taxon>Cellulosilyticaceae</taxon>
        <taxon>Holtiella</taxon>
    </lineage>
</organism>
<dbReference type="Gene3D" id="1.10.260.40">
    <property type="entry name" value="lambda repressor-like DNA-binding domains"/>
    <property type="match status" value="1"/>
</dbReference>
<evidence type="ECO:0000313" key="4">
    <source>
        <dbReference type="Proteomes" id="UP001169242"/>
    </source>
</evidence>
<keyword evidence="1" id="KW-0238">DNA-binding</keyword>
<reference evidence="3" key="1">
    <citation type="journal article" date="2023" name="Int. J. Syst. Evol. Microbiol.">
        <title>&lt;i&gt;Holtiella tumoricola&lt;/i&gt; gen. nov. sp. nov., isolated from a human clinical sample.</title>
        <authorList>
            <person name="Allen-Vercoe E."/>
            <person name="Daigneault M.C."/>
            <person name="Vancuren S.J."/>
            <person name="Cochrane K."/>
            <person name="O'Neal L.L."/>
            <person name="Sankaranarayanan K."/>
            <person name="Lawson P.A."/>
        </authorList>
    </citation>
    <scope>NUCLEOTIDE SEQUENCE</scope>
    <source>
        <strain evidence="3">CC70A</strain>
    </source>
</reference>
<gene>
    <name evidence="3" type="ORF">PBV87_09065</name>
</gene>
<dbReference type="AlphaFoldDB" id="A0AA42DMG3"/>
<feature type="domain" description="HTH cro/C1-type" evidence="2">
    <location>
        <begin position="7"/>
        <end position="62"/>
    </location>
</feature>
<comment type="caution">
    <text evidence="3">The sequence shown here is derived from an EMBL/GenBank/DDBJ whole genome shotgun (WGS) entry which is preliminary data.</text>
</comment>
<accession>A0AA42DMG3</accession>
<dbReference type="PANTHER" id="PTHR46558:SF11">
    <property type="entry name" value="HTH-TYPE TRANSCRIPTIONAL REGULATOR XRE"/>
    <property type="match status" value="1"/>
</dbReference>
<dbReference type="SMART" id="SM00530">
    <property type="entry name" value="HTH_XRE"/>
    <property type="match status" value="1"/>
</dbReference>
<evidence type="ECO:0000313" key="3">
    <source>
        <dbReference type="EMBL" id="MDA3731624.1"/>
    </source>
</evidence>
<dbReference type="PANTHER" id="PTHR46558">
    <property type="entry name" value="TRACRIPTIONAL REGULATORY PROTEIN-RELATED-RELATED"/>
    <property type="match status" value="1"/>
</dbReference>
<evidence type="ECO:0000256" key="1">
    <source>
        <dbReference type="ARBA" id="ARBA00023125"/>
    </source>
</evidence>
<dbReference type="GO" id="GO:0003677">
    <property type="term" value="F:DNA binding"/>
    <property type="evidence" value="ECO:0007669"/>
    <property type="project" value="UniProtKB-KW"/>
</dbReference>
<protein>
    <submittedName>
        <fullName evidence="3">Helix-turn-helix transcriptional regulator</fullName>
    </submittedName>
</protein>
<dbReference type="Proteomes" id="UP001169242">
    <property type="component" value="Unassembled WGS sequence"/>
</dbReference>
<keyword evidence="4" id="KW-1185">Reference proteome</keyword>